<feature type="compositionally biased region" description="Basic and acidic residues" evidence="1">
    <location>
        <begin position="54"/>
        <end position="67"/>
    </location>
</feature>
<comment type="caution">
    <text evidence="2">The sequence shown here is derived from an EMBL/GenBank/DDBJ whole genome shotgun (WGS) entry which is preliminary data.</text>
</comment>
<dbReference type="AlphaFoldDB" id="A0AAV4AMI0"/>
<feature type="region of interest" description="Disordered" evidence="1">
    <location>
        <begin position="1"/>
        <end position="67"/>
    </location>
</feature>
<gene>
    <name evidence="2" type="ORF">PoB_003464700</name>
</gene>
<dbReference type="Proteomes" id="UP000735302">
    <property type="component" value="Unassembled WGS sequence"/>
</dbReference>
<keyword evidence="3" id="KW-1185">Reference proteome</keyword>
<dbReference type="EMBL" id="BLXT01003952">
    <property type="protein sequence ID" value="GFO08142.1"/>
    <property type="molecule type" value="Genomic_DNA"/>
</dbReference>
<evidence type="ECO:0000256" key="1">
    <source>
        <dbReference type="SAM" id="MobiDB-lite"/>
    </source>
</evidence>
<evidence type="ECO:0000313" key="3">
    <source>
        <dbReference type="Proteomes" id="UP000735302"/>
    </source>
</evidence>
<organism evidence="2 3">
    <name type="scientific">Plakobranchus ocellatus</name>
    <dbReference type="NCBI Taxonomy" id="259542"/>
    <lineage>
        <taxon>Eukaryota</taxon>
        <taxon>Metazoa</taxon>
        <taxon>Spiralia</taxon>
        <taxon>Lophotrochozoa</taxon>
        <taxon>Mollusca</taxon>
        <taxon>Gastropoda</taxon>
        <taxon>Heterobranchia</taxon>
        <taxon>Euthyneura</taxon>
        <taxon>Panpulmonata</taxon>
        <taxon>Sacoglossa</taxon>
        <taxon>Placobranchoidea</taxon>
        <taxon>Plakobranchidae</taxon>
        <taxon>Plakobranchus</taxon>
    </lineage>
</organism>
<feature type="compositionally biased region" description="Basic and acidic residues" evidence="1">
    <location>
        <begin position="1"/>
        <end position="10"/>
    </location>
</feature>
<proteinExistence type="predicted"/>
<accession>A0AAV4AMI0</accession>
<reference evidence="2 3" key="1">
    <citation type="journal article" date="2021" name="Elife">
        <title>Chloroplast acquisition without the gene transfer in kleptoplastic sea slugs, Plakobranchus ocellatus.</title>
        <authorList>
            <person name="Maeda T."/>
            <person name="Takahashi S."/>
            <person name="Yoshida T."/>
            <person name="Shimamura S."/>
            <person name="Takaki Y."/>
            <person name="Nagai Y."/>
            <person name="Toyoda A."/>
            <person name="Suzuki Y."/>
            <person name="Arimoto A."/>
            <person name="Ishii H."/>
            <person name="Satoh N."/>
            <person name="Nishiyama T."/>
            <person name="Hasebe M."/>
            <person name="Maruyama T."/>
            <person name="Minagawa J."/>
            <person name="Obokata J."/>
            <person name="Shigenobu S."/>
        </authorList>
    </citation>
    <scope>NUCLEOTIDE SEQUENCE [LARGE SCALE GENOMIC DNA]</scope>
</reference>
<protein>
    <submittedName>
        <fullName evidence="2">Myeloid leukemia factor 1</fullName>
    </submittedName>
</protein>
<feature type="compositionally biased region" description="Low complexity" evidence="1">
    <location>
        <begin position="27"/>
        <end position="38"/>
    </location>
</feature>
<evidence type="ECO:0000313" key="2">
    <source>
        <dbReference type="EMBL" id="GFO08142.1"/>
    </source>
</evidence>
<name>A0AAV4AMI0_9GAST</name>
<sequence>MSGKSSSKDKGKGRRSNRRDVADDQSDASSDGDSSSSGEGLANEKVQCFTRAKSVSDSERVDEEITK</sequence>